<dbReference type="InterPro" id="IPR050595">
    <property type="entry name" value="Bact_response_regulator"/>
</dbReference>
<dbReference type="Pfam" id="PF00072">
    <property type="entry name" value="Response_reg"/>
    <property type="match status" value="1"/>
</dbReference>
<evidence type="ECO:0000259" key="3">
    <source>
        <dbReference type="PROSITE" id="PS50110"/>
    </source>
</evidence>
<dbReference type="Gene3D" id="3.40.50.2300">
    <property type="match status" value="1"/>
</dbReference>
<reference evidence="4 5" key="1">
    <citation type="submission" date="2017-06" db="EMBL/GenBank/DDBJ databases">
        <title>Novel microbial phyla capable of carbon fixation and sulfur reduction in deep-sea sediments.</title>
        <authorList>
            <person name="Huang J."/>
            <person name="Baker B."/>
            <person name="Wang Y."/>
        </authorList>
    </citation>
    <scope>NUCLEOTIDE SEQUENCE [LARGE SCALE GENOMIC DNA]</scope>
    <source>
        <strain evidence="4">B3_TA06</strain>
    </source>
</reference>
<dbReference type="InterPro" id="IPR001789">
    <property type="entry name" value="Sig_transdc_resp-reg_receiver"/>
</dbReference>
<comment type="caution">
    <text evidence="4">The sequence shown here is derived from an EMBL/GenBank/DDBJ whole genome shotgun (WGS) entry which is preliminary data.</text>
</comment>
<feature type="domain" description="Response regulatory" evidence="3">
    <location>
        <begin position="3"/>
        <end position="119"/>
    </location>
</feature>
<feature type="modified residue" description="4-aspartylphosphate" evidence="2">
    <location>
        <position position="52"/>
    </location>
</feature>
<sequence length="127" mass="13714">MSRILVVEDNEGNLELIRVVLEMAGYEVIGASSADVGLLAARKAHPDLILMDMHLPGMDGYEATRIIKGDKELKHIPVIAVTAVTDRTDEERVRACGCEGFIAKPVDTRSLAAQIAEFLKLGGVEPS</sequence>
<gene>
    <name evidence="4" type="ORF">CEE36_06610</name>
</gene>
<evidence type="ECO:0000313" key="5">
    <source>
        <dbReference type="Proteomes" id="UP000317778"/>
    </source>
</evidence>
<protein>
    <recommendedName>
        <fullName evidence="3">Response regulatory domain-containing protein</fullName>
    </recommendedName>
</protein>
<evidence type="ECO:0000256" key="1">
    <source>
        <dbReference type="ARBA" id="ARBA00022553"/>
    </source>
</evidence>
<dbReference type="AlphaFoldDB" id="A0A532V6C5"/>
<dbReference type="PANTHER" id="PTHR44591:SF23">
    <property type="entry name" value="CHEY SUBFAMILY"/>
    <property type="match status" value="1"/>
</dbReference>
<dbReference type="PROSITE" id="PS50110">
    <property type="entry name" value="RESPONSE_REGULATORY"/>
    <property type="match status" value="1"/>
</dbReference>
<dbReference type="GO" id="GO:0000160">
    <property type="term" value="P:phosphorelay signal transduction system"/>
    <property type="evidence" value="ECO:0007669"/>
    <property type="project" value="InterPro"/>
</dbReference>
<dbReference type="InterPro" id="IPR011006">
    <property type="entry name" value="CheY-like_superfamily"/>
</dbReference>
<evidence type="ECO:0000313" key="4">
    <source>
        <dbReference type="EMBL" id="TKJ42750.1"/>
    </source>
</evidence>
<dbReference type="PANTHER" id="PTHR44591">
    <property type="entry name" value="STRESS RESPONSE REGULATOR PROTEIN 1"/>
    <property type="match status" value="1"/>
</dbReference>
<dbReference type="SMART" id="SM00448">
    <property type="entry name" value="REC"/>
    <property type="match status" value="1"/>
</dbReference>
<name>A0A532V6C5_UNCT6</name>
<evidence type="ECO:0000256" key="2">
    <source>
        <dbReference type="PROSITE-ProRule" id="PRU00169"/>
    </source>
</evidence>
<organism evidence="4 5">
    <name type="scientific">candidate division TA06 bacterium B3_TA06</name>
    <dbReference type="NCBI Taxonomy" id="2012487"/>
    <lineage>
        <taxon>Bacteria</taxon>
        <taxon>Bacteria division TA06</taxon>
    </lineage>
</organism>
<dbReference type="Proteomes" id="UP000317778">
    <property type="component" value="Unassembled WGS sequence"/>
</dbReference>
<proteinExistence type="predicted"/>
<dbReference type="SUPFAM" id="SSF52172">
    <property type="entry name" value="CheY-like"/>
    <property type="match status" value="1"/>
</dbReference>
<keyword evidence="1 2" id="KW-0597">Phosphoprotein</keyword>
<dbReference type="EMBL" id="NJBO01000009">
    <property type="protein sequence ID" value="TKJ42750.1"/>
    <property type="molecule type" value="Genomic_DNA"/>
</dbReference>
<accession>A0A532V6C5</accession>